<dbReference type="SUPFAM" id="SSF46934">
    <property type="entry name" value="UBA-like"/>
    <property type="match status" value="3"/>
</dbReference>
<evidence type="ECO:0000313" key="5">
    <source>
        <dbReference type="Proteomes" id="UP000290289"/>
    </source>
</evidence>
<name>A0A498HXP7_MALDO</name>
<protein>
    <recommendedName>
        <fullName evidence="6">UBA domain-containing protein</fullName>
    </recommendedName>
</protein>
<dbReference type="GO" id="GO:2000058">
    <property type="term" value="P:regulation of ubiquitin-dependent protein catabolic process"/>
    <property type="evidence" value="ECO:0007669"/>
    <property type="project" value="TreeGrafter"/>
</dbReference>
<dbReference type="EMBL" id="RDQH01000341">
    <property type="protein sequence ID" value="RXH74355.1"/>
    <property type="molecule type" value="Genomic_DNA"/>
</dbReference>
<dbReference type="InterPro" id="IPR029071">
    <property type="entry name" value="Ubiquitin-like_domsf"/>
</dbReference>
<dbReference type="InterPro" id="IPR009060">
    <property type="entry name" value="UBA-like_sf"/>
</dbReference>
<evidence type="ECO:0000313" key="4">
    <source>
        <dbReference type="EMBL" id="RXH74355.1"/>
    </source>
</evidence>
<sequence>MASKLKIAGTWAGVLEVELENWTVPMLRDEVAKRSNCDPNSINLICAGRVLKDGGGDEKLAQVGIKNNAKILASRVCAEEGKSLKEELMAEEERSRRLTRVKAAATALAKRHADGSLPIEDFNIVLEDQSGKKVELGSETDQRAIMMGLMLHTNAKQLIQRQNYKDALEVLTMGEEAFSLCDPKVIELVDNPPILQIDMVWCYFMLRDISWLAVAGVRLEKARKGIERAHGKDSSRVRLLQGGRYPELALYLRLELLEGVVAYHSGQYDKSRKVLTSAQEKFTKLQVPDEALSLVMSMGFKERDSKRALRMSNQDVSSAVDFLVEQKAKRAQKREEDIQLRNEIMEQKKYGTTPLKKAVDIEKLNQLVSIGFEKELAAESLRRNENDAEKALDDLTNPEVNSSIQVYIESKKRKRQRQAIDSSIESLVGMGFERSRVIEAFQTAGDGATLEQALHQLLAGNATDPTNAANNQSQAIPTAAADSNIPADVANDIVNSLVSRLDNADQNGEAGGPSATSEERDAEMEDALAGELAQGDAFSDYDLEVTEEGAAISEYLALLDSTGRE</sequence>
<feature type="region of interest" description="Disordered" evidence="1">
    <location>
        <begin position="501"/>
        <end position="527"/>
    </location>
</feature>
<dbReference type="InterPro" id="IPR039749">
    <property type="entry name" value="NUB1"/>
</dbReference>
<evidence type="ECO:0000259" key="2">
    <source>
        <dbReference type="PROSITE" id="PS50030"/>
    </source>
</evidence>
<dbReference type="AlphaFoldDB" id="A0A498HXP7"/>
<feature type="domain" description="Ubiquitin-like" evidence="3">
    <location>
        <begin position="23"/>
        <end position="71"/>
    </location>
</feature>
<feature type="domain" description="UBA" evidence="2">
    <location>
        <begin position="419"/>
        <end position="460"/>
    </location>
</feature>
<comment type="caution">
    <text evidence="4">The sequence shown here is derived from an EMBL/GenBank/DDBJ whole genome shotgun (WGS) entry which is preliminary data.</text>
</comment>
<dbReference type="PROSITE" id="PS50030">
    <property type="entry name" value="UBA"/>
    <property type="match status" value="3"/>
</dbReference>
<evidence type="ECO:0000259" key="3">
    <source>
        <dbReference type="PROSITE" id="PS50053"/>
    </source>
</evidence>
<keyword evidence="5" id="KW-1185">Reference proteome</keyword>
<evidence type="ECO:0008006" key="6">
    <source>
        <dbReference type="Google" id="ProtNLM"/>
    </source>
</evidence>
<dbReference type="InterPro" id="IPR000626">
    <property type="entry name" value="Ubiquitin-like_dom"/>
</dbReference>
<evidence type="ECO:0000256" key="1">
    <source>
        <dbReference type="SAM" id="MobiDB-lite"/>
    </source>
</evidence>
<dbReference type="STRING" id="3750.A0A498HXP7"/>
<dbReference type="PROSITE" id="PS50053">
    <property type="entry name" value="UBIQUITIN_2"/>
    <property type="match status" value="1"/>
</dbReference>
<feature type="domain" description="UBA" evidence="2">
    <location>
        <begin position="358"/>
        <end position="398"/>
    </location>
</feature>
<reference evidence="4 5" key="1">
    <citation type="submission" date="2018-10" db="EMBL/GenBank/DDBJ databases">
        <title>A high-quality apple genome assembly.</title>
        <authorList>
            <person name="Hu J."/>
        </authorList>
    </citation>
    <scope>NUCLEOTIDE SEQUENCE [LARGE SCALE GENOMIC DNA]</scope>
    <source>
        <strain evidence="5">cv. HFTH1</strain>
        <tissue evidence="4">Young leaf</tissue>
    </source>
</reference>
<dbReference type="SUPFAM" id="SSF54236">
    <property type="entry name" value="Ubiquitin-like"/>
    <property type="match status" value="1"/>
</dbReference>
<feature type="domain" description="UBA" evidence="2">
    <location>
        <begin position="286"/>
        <end position="326"/>
    </location>
</feature>
<gene>
    <name evidence="4" type="ORF">DVH24_029076</name>
</gene>
<dbReference type="SMR" id="A0A498HXP7"/>
<proteinExistence type="predicted"/>
<accession>A0A498HXP7</accession>
<dbReference type="Gene3D" id="3.10.20.90">
    <property type="entry name" value="Phosphatidylinositol 3-kinase Catalytic Subunit, Chain A, domain 1"/>
    <property type="match status" value="1"/>
</dbReference>
<dbReference type="Proteomes" id="UP000290289">
    <property type="component" value="Chromosome 15"/>
</dbReference>
<dbReference type="PANTHER" id="PTHR12948">
    <property type="entry name" value="NEDD8 ULTIMATE BUSTER-1 BS4 PROTEIN"/>
    <property type="match status" value="1"/>
</dbReference>
<dbReference type="InterPro" id="IPR015940">
    <property type="entry name" value="UBA"/>
</dbReference>
<dbReference type="GO" id="GO:0031593">
    <property type="term" value="F:polyubiquitin modification-dependent protein binding"/>
    <property type="evidence" value="ECO:0007669"/>
    <property type="project" value="UniProtKB-ARBA"/>
</dbReference>
<dbReference type="PANTHER" id="PTHR12948:SF3">
    <property type="entry name" value="NEDD8 ULTIMATE BUSTER 1"/>
    <property type="match status" value="1"/>
</dbReference>
<dbReference type="Gene3D" id="1.10.8.10">
    <property type="entry name" value="DNA helicase RuvA subunit, C-terminal domain"/>
    <property type="match status" value="3"/>
</dbReference>
<organism evidence="4 5">
    <name type="scientific">Malus domestica</name>
    <name type="common">Apple</name>
    <name type="synonym">Pyrus malus</name>
    <dbReference type="NCBI Taxonomy" id="3750"/>
    <lineage>
        <taxon>Eukaryota</taxon>
        <taxon>Viridiplantae</taxon>
        <taxon>Streptophyta</taxon>
        <taxon>Embryophyta</taxon>
        <taxon>Tracheophyta</taxon>
        <taxon>Spermatophyta</taxon>
        <taxon>Magnoliopsida</taxon>
        <taxon>eudicotyledons</taxon>
        <taxon>Gunneridae</taxon>
        <taxon>Pentapetalae</taxon>
        <taxon>rosids</taxon>
        <taxon>fabids</taxon>
        <taxon>Rosales</taxon>
        <taxon>Rosaceae</taxon>
        <taxon>Amygdaloideae</taxon>
        <taxon>Maleae</taxon>
        <taxon>Malus</taxon>
    </lineage>
</organism>
<dbReference type="SMART" id="SM00165">
    <property type="entry name" value="UBA"/>
    <property type="match status" value="3"/>
</dbReference>